<evidence type="ECO:0008006" key="4">
    <source>
        <dbReference type="Google" id="ProtNLM"/>
    </source>
</evidence>
<reference evidence="2 3" key="1">
    <citation type="submission" date="2019-11" db="EMBL/GenBank/DDBJ databases">
        <title>Genome sequences of 17 halophilic strains isolated from different environments.</title>
        <authorList>
            <person name="Furrow R.E."/>
        </authorList>
    </citation>
    <scope>NUCLEOTIDE SEQUENCE [LARGE SCALE GENOMIC DNA]</scope>
    <source>
        <strain evidence="2 3">22506_14_FS</strain>
    </source>
</reference>
<evidence type="ECO:0000256" key="1">
    <source>
        <dbReference type="SAM" id="Phobius"/>
    </source>
</evidence>
<keyword evidence="1" id="KW-1133">Transmembrane helix</keyword>
<feature type="transmembrane region" description="Helical" evidence="1">
    <location>
        <begin position="36"/>
        <end position="53"/>
    </location>
</feature>
<gene>
    <name evidence="2" type="ORF">GLW07_20710</name>
</gene>
<protein>
    <recommendedName>
        <fullName evidence="4">Sporulation protein YhaL</fullName>
    </recommendedName>
</protein>
<dbReference type="RefSeq" id="WP_160921429.1">
    <property type="nucleotide sequence ID" value="NZ_WMEY01000010.1"/>
</dbReference>
<accession>A0A845F4X8</accession>
<evidence type="ECO:0000313" key="2">
    <source>
        <dbReference type="EMBL" id="MYL65788.1"/>
    </source>
</evidence>
<organism evidence="2 3">
    <name type="scientific">Guptibacillus hwajinpoensis</name>
    <dbReference type="NCBI Taxonomy" id="208199"/>
    <lineage>
        <taxon>Bacteria</taxon>
        <taxon>Bacillati</taxon>
        <taxon>Bacillota</taxon>
        <taxon>Bacilli</taxon>
        <taxon>Bacillales</taxon>
        <taxon>Guptibacillaceae</taxon>
        <taxon>Guptibacillus</taxon>
    </lineage>
</organism>
<dbReference type="InterPro" id="IPR025428">
    <property type="entry name" value="Spore_YhaL"/>
</dbReference>
<sequence>MRKGVLILLGLLFILSLFQLTEISATLSGVLSQFPWWIYFVLAGIVYSGYKTMQLTAEERKVDQIHIEEEGRVYVERMEEERERRKQRIPE</sequence>
<evidence type="ECO:0000313" key="3">
    <source>
        <dbReference type="Proteomes" id="UP000447833"/>
    </source>
</evidence>
<dbReference type="EMBL" id="WMEY01000010">
    <property type="protein sequence ID" value="MYL65788.1"/>
    <property type="molecule type" value="Genomic_DNA"/>
</dbReference>
<dbReference type="AlphaFoldDB" id="A0A845F4X8"/>
<name>A0A845F4X8_9BACL</name>
<proteinExistence type="predicted"/>
<keyword evidence="1" id="KW-0472">Membrane</keyword>
<comment type="caution">
    <text evidence="2">The sequence shown here is derived from an EMBL/GenBank/DDBJ whole genome shotgun (WGS) entry which is preliminary data.</text>
</comment>
<dbReference type="Pfam" id="PF14147">
    <property type="entry name" value="Spore_YhaL"/>
    <property type="match status" value="1"/>
</dbReference>
<dbReference type="Proteomes" id="UP000447833">
    <property type="component" value="Unassembled WGS sequence"/>
</dbReference>
<keyword evidence="1" id="KW-0812">Transmembrane</keyword>